<dbReference type="RefSeq" id="WP_377789634.1">
    <property type="nucleotide sequence ID" value="NZ_JBHLYQ010000076.1"/>
</dbReference>
<keyword evidence="3" id="KW-1003">Cell membrane</keyword>
<dbReference type="InterPro" id="IPR003004">
    <property type="entry name" value="GspF/PilC"/>
</dbReference>
<keyword evidence="10" id="KW-1185">Reference proteome</keyword>
<reference evidence="9 10" key="1">
    <citation type="submission" date="2024-09" db="EMBL/GenBank/DDBJ databases">
        <authorList>
            <person name="Sun Q."/>
            <person name="Mori K."/>
        </authorList>
    </citation>
    <scope>NUCLEOTIDE SEQUENCE [LARGE SCALE GENOMIC DNA]</scope>
    <source>
        <strain evidence="9 10">JCM 15389</strain>
    </source>
</reference>
<evidence type="ECO:0000256" key="2">
    <source>
        <dbReference type="ARBA" id="ARBA00005745"/>
    </source>
</evidence>
<name>A0ABV6C5T6_9ACTN</name>
<sequence>MALTFEYKVRDRQGNLVEGQLEADSMSLVVSKLREMGYLPISVKPRSRLSARTEITIPGLTNRVKLAELAVATRQLATMIDSGLSVVRSLAILATQVESKELARVLGEVRLEVERGSSLSAACAQHPKVFSHLFVTMVQAGEAGGSLDAVLQQLATTMEKQAALNRKIRSAMTYPAVVLTVMIVIFTALLVFVVPIFKRIFTQLHATLPGPTQAVLKISAIVTSPWVLVVLAVLALALVVFKRWIGTDRGRRAFDGFKLKPPVFGPLLHKVALARFAGTLSSLVAAGVPILESLDICSDTSGNQVVADALQAAKNGVREGRSLADCLKEHEAVVPSLVTQMVEVGEQTGALDAMLRKAADFYDQEVETTVANLTQLLEPMLTVIMGAGVGTMVICMYLPMFDYIKHVPTS</sequence>
<comment type="caution">
    <text evidence="9">The sequence shown here is derived from an EMBL/GenBank/DDBJ whole genome shotgun (WGS) entry which is preliminary data.</text>
</comment>
<comment type="subcellular location">
    <subcellularLocation>
        <location evidence="1">Cell membrane</location>
        <topology evidence="1">Multi-pass membrane protein</topology>
    </subcellularLocation>
</comment>
<dbReference type="PANTHER" id="PTHR30012:SF0">
    <property type="entry name" value="TYPE II SECRETION SYSTEM PROTEIN F-RELATED"/>
    <property type="match status" value="1"/>
</dbReference>
<evidence type="ECO:0000256" key="7">
    <source>
        <dbReference type="SAM" id="Phobius"/>
    </source>
</evidence>
<dbReference type="Pfam" id="PF00482">
    <property type="entry name" value="T2SSF"/>
    <property type="match status" value="2"/>
</dbReference>
<evidence type="ECO:0000256" key="6">
    <source>
        <dbReference type="ARBA" id="ARBA00023136"/>
    </source>
</evidence>
<dbReference type="EMBL" id="JBHLYQ010000076">
    <property type="protein sequence ID" value="MFC0082166.1"/>
    <property type="molecule type" value="Genomic_DNA"/>
</dbReference>
<gene>
    <name evidence="9" type="ORF">ACFFRE_08395</name>
</gene>
<keyword evidence="5 7" id="KW-1133">Transmembrane helix</keyword>
<dbReference type="Proteomes" id="UP001589788">
    <property type="component" value="Unassembled WGS sequence"/>
</dbReference>
<dbReference type="PRINTS" id="PR00812">
    <property type="entry name" value="BCTERIALGSPF"/>
</dbReference>
<keyword evidence="6 7" id="KW-0472">Membrane</keyword>
<feature type="transmembrane region" description="Helical" evidence="7">
    <location>
        <begin position="380"/>
        <end position="400"/>
    </location>
</feature>
<protein>
    <submittedName>
        <fullName evidence="9">Type II secretion system F family protein</fullName>
    </submittedName>
</protein>
<keyword evidence="4 7" id="KW-0812">Transmembrane</keyword>
<dbReference type="Gene3D" id="1.20.81.30">
    <property type="entry name" value="Type II secretion system (T2SS), domain F"/>
    <property type="match status" value="2"/>
</dbReference>
<evidence type="ECO:0000313" key="10">
    <source>
        <dbReference type="Proteomes" id="UP001589788"/>
    </source>
</evidence>
<feature type="transmembrane region" description="Helical" evidence="7">
    <location>
        <begin position="176"/>
        <end position="198"/>
    </location>
</feature>
<evidence type="ECO:0000256" key="1">
    <source>
        <dbReference type="ARBA" id="ARBA00004651"/>
    </source>
</evidence>
<feature type="domain" description="Type II secretion system protein GspF" evidence="8">
    <location>
        <begin position="276"/>
        <end position="399"/>
    </location>
</feature>
<evidence type="ECO:0000259" key="8">
    <source>
        <dbReference type="Pfam" id="PF00482"/>
    </source>
</evidence>
<evidence type="ECO:0000256" key="4">
    <source>
        <dbReference type="ARBA" id="ARBA00022692"/>
    </source>
</evidence>
<evidence type="ECO:0000313" key="9">
    <source>
        <dbReference type="EMBL" id="MFC0082166.1"/>
    </source>
</evidence>
<proteinExistence type="inferred from homology"/>
<feature type="transmembrane region" description="Helical" evidence="7">
    <location>
        <begin position="218"/>
        <end position="241"/>
    </location>
</feature>
<dbReference type="InterPro" id="IPR042094">
    <property type="entry name" value="T2SS_GspF_sf"/>
</dbReference>
<organism evidence="9 10">
    <name type="scientific">Aciditerrimonas ferrireducens</name>
    <dbReference type="NCBI Taxonomy" id="667306"/>
    <lineage>
        <taxon>Bacteria</taxon>
        <taxon>Bacillati</taxon>
        <taxon>Actinomycetota</taxon>
        <taxon>Acidimicrobiia</taxon>
        <taxon>Acidimicrobiales</taxon>
        <taxon>Acidimicrobiaceae</taxon>
        <taxon>Aciditerrimonas</taxon>
    </lineage>
</organism>
<feature type="domain" description="Type II secretion system protein GspF" evidence="8">
    <location>
        <begin position="73"/>
        <end position="195"/>
    </location>
</feature>
<evidence type="ECO:0000256" key="3">
    <source>
        <dbReference type="ARBA" id="ARBA00022475"/>
    </source>
</evidence>
<evidence type="ECO:0000256" key="5">
    <source>
        <dbReference type="ARBA" id="ARBA00022989"/>
    </source>
</evidence>
<dbReference type="InterPro" id="IPR018076">
    <property type="entry name" value="T2SS_GspF_dom"/>
</dbReference>
<accession>A0ABV6C5T6</accession>
<comment type="similarity">
    <text evidence="2">Belongs to the GSP F family.</text>
</comment>
<dbReference type="PANTHER" id="PTHR30012">
    <property type="entry name" value="GENERAL SECRETION PATHWAY PROTEIN"/>
    <property type="match status" value="1"/>
</dbReference>